<dbReference type="GO" id="GO:0016491">
    <property type="term" value="F:oxidoreductase activity"/>
    <property type="evidence" value="ECO:0007669"/>
    <property type="project" value="UniProtKB-KW"/>
</dbReference>
<dbReference type="RefSeq" id="WP_164131723.1">
    <property type="nucleotide sequence ID" value="NZ_JAAGOX010000035.1"/>
</dbReference>
<dbReference type="SUPFAM" id="SSF54665">
    <property type="entry name" value="CO dehydrogenase molybdoprotein N-domain-like"/>
    <property type="match status" value="1"/>
</dbReference>
<evidence type="ECO:0000259" key="3">
    <source>
        <dbReference type="SMART" id="SM01008"/>
    </source>
</evidence>
<dbReference type="InterPro" id="IPR036856">
    <property type="entry name" value="Ald_Oxase/Xan_DH_a/b_sf"/>
</dbReference>
<sequence length="788" mass="83676">MPKDSGIGASSKRREDVRFLTGAGNYTDDINIHGQAYVHFLRSDMAHGRIVSLDTSAAAAMPGVVRIFTGADFEGVGGLPCGWQVTDRHGQPMAEPGHPVLAQGKVRHVGDPIAAVVAETAAQARDAAEAIGVEIEDLPAVIDMKAALAEGAAKVHDDLPSNLCYDWGFVEENKGAVDAAFDKAAHVTTLELVNNRLVANPMEPRVAIGDYARATGESTLYTTSQNPHVIRLLMGAFVLGIPEHKLRVVAPDVGGGFGSKIFHYAEEAFCTFAAKAINRPVKWTSSRSEAFMSDAHGRDHVTKIELALDENNNFTAIRTETLANMGAYLSTFAPSVPTWLHGTLMAGNYKTPLIYVNVKAVFTNTVPVDAYRGAGRPEATYQLERVIDKAARELGVDPIALRRQNFVTEFPYQTPVAVVYDTGDYNATMDKLEEIADIAGFAARRAASEARGKLRGLGVNCYIEACGIAPSNLVGQLGARAGLYDAATVRVNATGSISVMVGAHSHGQGHETAFPQVVAEMLGIDESMIEIVHGDSSKIPFGMGTYGSRSLAVCGSAMVRATEKIINKAKKIAAHLMEASEADIELKGGQFTVAGTDKSVAWGDVTLAAYVPHNYPLEDIEPGLEETAFYDPSNFTYPAGAYACEVEVDPETGKVTVERFSAADDFGNIVNPMIVSGQVHGGLGQGIGQALLENCAYDPETGQLLSASYMDYAMPRADDVPFYAVDHSCATPCTHNPLGVKGCGEAGAIGSPPSVVNAVIDALRSGGKDVAHIDMPMSPSRVWAAMNG</sequence>
<dbReference type="InterPro" id="IPR037165">
    <property type="entry name" value="AldOxase/xan_DH_Mopterin-bd_sf"/>
</dbReference>
<dbReference type="InterPro" id="IPR046867">
    <property type="entry name" value="AldOxase/xan_DH_MoCoBD2"/>
</dbReference>
<reference evidence="4" key="1">
    <citation type="submission" date="2020-02" db="EMBL/GenBank/DDBJ databases">
        <title>Delineation of the pyrene-degrading pathway in Roseobacter clade bacteria by genomic analysis.</title>
        <authorList>
            <person name="Zhou H."/>
            <person name="Wang H."/>
        </authorList>
    </citation>
    <scope>NUCLEOTIDE SEQUENCE</scope>
    <source>
        <strain evidence="4">PrR005</strain>
    </source>
</reference>
<dbReference type="SMART" id="SM01008">
    <property type="entry name" value="Ald_Xan_dh_C"/>
    <property type="match status" value="1"/>
</dbReference>
<name>A0A6B2NXR6_9RHOB</name>
<feature type="domain" description="Aldehyde oxidase/xanthine dehydrogenase a/b hammerhead" evidence="3">
    <location>
        <begin position="21"/>
        <end position="139"/>
    </location>
</feature>
<protein>
    <submittedName>
        <fullName evidence="4">Xanthine dehydrogenase family protein molybdopterin-binding subunit</fullName>
    </submittedName>
</protein>
<dbReference type="SUPFAM" id="SSF56003">
    <property type="entry name" value="Molybdenum cofactor-binding domain"/>
    <property type="match status" value="1"/>
</dbReference>
<dbReference type="Gene3D" id="3.90.1170.50">
    <property type="entry name" value="Aldehyde oxidase/xanthine dehydrogenase, a/b hammerhead"/>
    <property type="match status" value="1"/>
</dbReference>
<dbReference type="InterPro" id="IPR016208">
    <property type="entry name" value="Ald_Oxase/xanthine_DH-like"/>
</dbReference>
<dbReference type="Pfam" id="PF01315">
    <property type="entry name" value="Ald_Xan_dh_C"/>
    <property type="match status" value="1"/>
</dbReference>
<gene>
    <name evidence="4" type="ORF">G0P99_17215</name>
</gene>
<evidence type="ECO:0000256" key="2">
    <source>
        <dbReference type="ARBA" id="ARBA00023002"/>
    </source>
</evidence>
<dbReference type="GO" id="GO:0005506">
    <property type="term" value="F:iron ion binding"/>
    <property type="evidence" value="ECO:0007669"/>
    <property type="project" value="InterPro"/>
</dbReference>
<keyword evidence="2" id="KW-0560">Oxidoreductase</keyword>
<dbReference type="EMBL" id="JAAGOX010000035">
    <property type="protein sequence ID" value="NDW46695.1"/>
    <property type="molecule type" value="Genomic_DNA"/>
</dbReference>
<dbReference type="Gene3D" id="3.30.365.10">
    <property type="entry name" value="Aldehyde oxidase/xanthine dehydrogenase, molybdopterin binding domain"/>
    <property type="match status" value="4"/>
</dbReference>
<dbReference type="PANTHER" id="PTHR11908">
    <property type="entry name" value="XANTHINE DEHYDROGENASE"/>
    <property type="match status" value="1"/>
</dbReference>
<accession>A0A6B2NXR6</accession>
<comment type="caution">
    <text evidence="4">The sequence shown here is derived from an EMBL/GenBank/DDBJ whole genome shotgun (WGS) entry which is preliminary data.</text>
</comment>
<dbReference type="InterPro" id="IPR008274">
    <property type="entry name" value="AldOxase/xan_DH_MoCoBD1"/>
</dbReference>
<proteinExistence type="predicted"/>
<keyword evidence="1" id="KW-0500">Molybdenum</keyword>
<dbReference type="InterPro" id="IPR000674">
    <property type="entry name" value="Ald_Oxase/Xan_DH_a/b"/>
</dbReference>
<dbReference type="PANTHER" id="PTHR11908:SF132">
    <property type="entry name" value="ALDEHYDE OXIDASE 1-RELATED"/>
    <property type="match status" value="1"/>
</dbReference>
<dbReference type="AlphaFoldDB" id="A0A6B2NXR6"/>
<dbReference type="FunFam" id="3.30.365.10:FF:000021">
    <property type="entry name" value="Carbon monoxide dehydrogenase, large subunit"/>
    <property type="match status" value="1"/>
</dbReference>
<dbReference type="Pfam" id="PF02738">
    <property type="entry name" value="MoCoBD_1"/>
    <property type="match status" value="1"/>
</dbReference>
<evidence type="ECO:0000256" key="1">
    <source>
        <dbReference type="ARBA" id="ARBA00022505"/>
    </source>
</evidence>
<evidence type="ECO:0000313" key="4">
    <source>
        <dbReference type="EMBL" id="NDW46695.1"/>
    </source>
</evidence>
<dbReference type="Pfam" id="PF20256">
    <property type="entry name" value="MoCoBD_2"/>
    <property type="match status" value="1"/>
</dbReference>
<organism evidence="4">
    <name type="scientific">Ruegeria sp. PrR005</name>
    <dbReference type="NCBI Taxonomy" id="2706882"/>
    <lineage>
        <taxon>Bacteria</taxon>
        <taxon>Pseudomonadati</taxon>
        <taxon>Pseudomonadota</taxon>
        <taxon>Alphaproteobacteria</taxon>
        <taxon>Rhodobacterales</taxon>
        <taxon>Roseobacteraceae</taxon>
        <taxon>Ruegeria</taxon>
    </lineage>
</organism>